<dbReference type="FunFam" id="2.170.130.10:FF:000001">
    <property type="entry name" value="Catecholate siderophore TonB-dependent receptor"/>
    <property type="match status" value="1"/>
</dbReference>
<sequence>MPATSILPTVDVEGAGGQAGSSTGPVNGYVARRSAVGTKTDTPIAEVPQAISVVGREQMTAQAAQTVDEAVRYSAGVRAQPFGPDTRNDWFYIRGFDVTQTGLYRNGLQLFATGLASWRVDPFGLERIDVLKGPASASFGASAPGGLINLISKRPTEEPLRYLEFGVDNYGQATAGYDFGGKATKDGTFLYRLTGRGHTGGTMIDHVDNQGVFIAPAITWKPNLDTSLTVMALYQKDNTAPLGGFLPYDGVERQTVSGQRIPRDFFTSDKDRDKYHRDQAMVGYEFQHRIDDTWQVRQNLAYNYLNLYYRSLYPYGYNDAAQKQLYRINFKTSPEVHLFTVDNQVQADFATGPVDHTLLLGIDYKRYHIADDQATAWDVGFPLSIDKPDYNQPVKDATYQRYIFNQQTLNDVGFYLQDQAKLTEKLVLTLAGRYDLTTLETDNRLTAITSQRDQDNWSGKVGLNYLFENGITPYASVSTFFNPTVGVNADGQAFKSEEGHQYEAGVKYLPPNLNAQVTASVFSLTRKNVLTPDPTNSLNQIQKGEVRSNGVELEGVTSPMPGLNLLASFTAMDLEVTKSTGEDKGKKPVGQPQVLGAFWADYTHPNGRFKGLGAGLGVRYQGQSYADEANDYRVDDALLGDAAIHYERAGWRVALNVTNIMDKHYTAACNGVYSCFYGEGRRTMLTAAVKW</sequence>
<evidence type="ECO:0000256" key="9">
    <source>
        <dbReference type="ARBA" id="ARBA00023065"/>
    </source>
</evidence>
<keyword evidence="11 14" id="KW-0472">Membrane</keyword>
<keyword evidence="4 14" id="KW-1134">Transmembrane beta strand</keyword>
<evidence type="ECO:0000256" key="5">
    <source>
        <dbReference type="ARBA" id="ARBA00022496"/>
    </source>
</evidence>
<evidence type="ECO:0000256" key="13">
    <source>
        <dbReference type="ARBA" id="ARBA00023237"/>
    </source>
</evidence>
<keyword evidence="7" id="KW-0732">Signal</keyword>
<evidence type="ECO:0000256" key="15">
    <source>
        <dbReference type="RuleBase" id="RU003357"/>
    </source>
</evidence>
<organism evidence="19 20">
    <name type="scientific">Arboricoccus pini</name>
    <dbReference type="NCBI Taxonomy" id="1963835"/>
    <lineage>
        <taxon>Bacteria</taxon>
        <taxon>Pseudomonadati</taxon>
        <taxon>Pseudomonadota</taxon>
        <taxon>Alphaproteobacteria</taxon>
        <taxon>Geminicoccales</taxon>
        <taxon>Geminicoccaceae</taxon>
        <taxon>Arboricoccus</taxon>
    </lineage>
</organism>
<dbReference type="InterPro" id="IPR037066">
    <property type="entry name" value="Plug_dom_sf"/>
</dbReference>
<keyword evidence="13 14" id="KW-0998">Cell outer membrane</keyword>
<keyword evidence="8" id="KW-0408">Iron</keyword>
<evidence type="ECO:0000256" key="11">
    <source>
        <dbReference type="ARBA" id="ARBA00023136"/>
    </source>
</evidence>
<keyword evidence="9" id="KW-0406">Ion transport</keyword>
<dbReference type="Proteomes" id="UP000197065">
    <property type="component" value="Unassembled WGS sequence"/>
</dbReference>
<dbReference type="GO" id="GO:0015344">
    <property type="term" value="F:siderophore uptake transmembrane transporter activity"/>
    <property type="evidence" value="ECO:0007669"/>
    <property type="project" value="TreeGrafter"/>
</dbReference>
<dbReference type="InterPro" id="IPR012910">
    <property type="entry name" value="Plug_dom"/>
</dbReference>
<keyword evidence="20" id="KW-1185">Reference proteome</keyword>
<keyword evidence="3 14" id="KW-0813">Transport</keyword>
<reference evidence="19 20" key="1">
    <citation type="submission" date="2017-06" db="EMBL/GenBank/DDBJ databases">
        <authorList>
            <person name="Kim H.J."/>
            <person name="Triplett B.A."/>
        </authorList>
    </citation>
    <scope>NUCLEOTIDE SEQUENCE [LARGE SCALE GENOMIC DNA]</scope>
    <source>
        <strain evidence="19 20">B29T1</strain>
    </source>
</reference>
<feature type="region of interest" description="Disordered" evidence="16">
    <location>
        <begin position="1"/>
        <end position="27"/>
    </location>
</feature>
<evidence type="ECO:0000256" key="6">
    <source>
        <dbReference type="ARBA" id="ARBA00022692"/>
    </source>
</evidence>
<dbReference type="GO" id="GO:0015891">
    <property type="term" value="P:siderophore transport"/>
    <property type="evidence" value="ECO:0007669"/>
    <property type="project" value="InterPro"/>
</dbReference>
<dbReference type="Gene3D" id="2.170.130.10">
    <property type="entry name" value="TonB-dependent receptor, plug domain"/>
    <property type="match status" value="1"/>
</dbReference>
<dbReference type="Pfam" id="PF00593">
    <property type="entry name" value="TonB_dep_Rec_b-barrel"/>
    <property type="match status" value="1"/>
</dbReference>
<dbReference type="InterPro" id="IPR010105">
    <property type="entry name" value="TonB_sidphr_rcpt"/>
</dbReference>
<evidence type="ECO:0000313" key="20">
    <source>
        <dbReference type="Proteomes" id="UP000197065"/>
    </source>
</evidence>
<keyword evidence="12" id="KW-0675">Receptor</keyword>
<dbReference type="PANTHER" id="PTHR32552:SF68">
    <property type="entry name" value="FERRICHROME OUTER MEMBRANE TRANSPORTER_PHAGE RECEPTOR"/>
    <property type="match status" value="1"/>
</dbReference>
<keyword evidence="5" id="KW-0410">Iron transport</keyword>
<evidence type="ECO:0000313" key="19">
    <source>
        <dbReference type="EMBL" id="SNB64314.1"/>
    </source>
</evidence>
<comment type="similarity">
    <text evidence="2 14 15">Belongs to the TonB-dependent receptor family.</text>
</comment>
<dbReference type="CDD" id="cd01347">
    <property type="entry name" value="ligand_gated_channel"/>
    <property type="match status" value="1"/>
</dbReference>
<evidence type="ECO:0000256" key="8">
    <source>
        <dbReference type="ARBA" id="ARBA00023004"/>
    </source>
</evidence>
<protein>
    <submittedName>
        <fullName evidence="19">Iron complex outermembrane recepter protein</fullName>
    </submittedName>
</protein>
<dbReference type="OrthoDB" id="9760333at2"/>
<dbReference type="RefSeq" id="WP_088560663.1">
    <property type="nucleotide sequence ID" value="NZ_FYEH01000004.1"/>
</dbReference>
<dbReference type="Pfam" id="PF07715">
    <property type="entry name" value="Plug"/>
    <property type="match status" value="1"/>
</dbReference>
<keyword evidence="6 14" id="KW-0812">Transmembrane</keyword>
<comment type="subcellular location">
    <subcellularLocation>
        <location evidence="1 14">Cell outer membrane</location>
        <topology evidence="1 14">Multi-pass membrane protein</topology>
    </subcellularLocation>
</comment>
<evidence type="ECO:0000259" key="18">
    <source>
        <dbReference type="Pfam" id="PF07715"/>
    </source>
</evidence>
<dbReference type="EMBL" id="FYEH01000004">
    <property type="protein sequence ID" value="SNB64314.1"/>
    <property type="molecule type" value="Genomic_DNA"/>
</dbReference>
<evidence type="ECO:0000256" key="2">
    <source>
        <dbReference type="ARBA" id="ARBA00009810"/>
    </source>
</evidence>
<accession>A0A212QX50</accession>
<dbReference type="PROSITE" id="PS52016">
    <property type="entry name" value="TONB_DEPENDENT_REC_3"/>
    <property type="match status" value="1"/>
</dbReference>
<dbReference type="Gene3D" id="2.40.170.20">
    <property type="entry name" value="TonB-dependent receptor, beta-barrel domain"/>
    <property type="match status" value="1"/>
</dbReference>
<evidence type="ECO:0000259" key="17">
    <source>
        <dbReference type="Pfam" id="PF00593"/>
    </source>
</evidence>
<dbReference type="SUPFAM" id="SSF56935">
    <property type="entry name" value="Porins"/>
    <property type="match status" value="1"/>
</dbReference>
<dbReference type="NCBIfam" id="TIGR01783">
    <property type="entry name" value="TonB-siderophor"/>
    <property type="match status" value="1"/>
</dbReference>
<evidence type="ECO:0000256" key="16">
    <source>
        <dbReference type="SAM" id="MobiDB-lite"/>
    </source>
</evidence>
<dbReference type="AlphaFoldDB" id="A0A212QX50"/>
<gene>
    <name evidence="19" type="ORF">SAMN07250955_10465</name>
</gene>
<feature type="domain" description="TonB-dependent receptor-like beta-barrel" evidence="17">
    <location>
        <begin position="223"/>
        <end position="660"/>
    </location>
</feature>
<feature type="domain" description="TonB-dependent receptor plug" evidence="18">
    <location>
        <begin position="44"/>
        <end position="146"/>
    </location>
</feature>
<evidence type="ECO:0000256" key="3">
    <source>
        <dbReference type="ARBA" id="ARBA00022448"/>
    </source>
</evidence>
<dbReference type="GO" id="GO:0038023">
    <property type="term" value="F:signaling receptor activity"/>
    <property type="evidence" value="ECO:0007669"/>
    <property type="project" value="InterPro"/>
</dbReference>
<evidence type="ECO:0000256" key="10">
    <source>
        <dbReference type="ARBA" id="ARBA00023077"/>
    </source>
</evidence>
<name>A0A212QX50_9PROT</name>
<evidence type="ECO:0000256" key="1">
    <source>
        <dbReference type="ARBA" id="ARBA00004571"/>
    </source>
</evidence>
<evidence type="ECO:0000256" key="7">
    <source>
        <dbReference type="ARBA" id="ARBA00022729"/>
    </source>
</evidence>
<dbReference type="InterPro" id="IPR036942">
    <property type="entry name" value="Beta-barrel_TonB_sf"/>
</dbReference>
<dbReference type="InterPro" id="IPR000531">
    <property type="entry name" value="Beta-barrel_TonB"/>
</dbReference>
<dbReference type="PANTHER" id="PTHR32552">
    <property type="entry name" value="FERRICHROME IRON RECEPTOR-RELATED"/>
    <property type="match status" value="1"/>
</dbReference>
<evidence type="ECO:0000256" key="4">
    <source>
        <dbReference type="ARBA" id="ARBA00022452"/>
    </source>
</evidence>
<evidence type="ECO:0000256" key="14">
    <source>
        <dbReference type="PROSITE-ProRule" id="PRU01360"/>
    </source>
</evidence>
<keyword evidence="10 15" id="KW-0798">TonB box</keyword>
<evidence type="ECO:0000256" key="12">
    <source>
        <dbReference type="ARBA" id="ARBA00023170"/>
    </source>
</evidence>
<dbReference type="GO" id="GO:0009279">
    <property type="term" value="C:cell outer membrane"/>
    <property type="evidence" value="ECO:0007669"/>
    <property type="project" value="UniProtKB-SubCell"/>
</dbReference>
<proteinExistence type="inferred from homology"/>
<dbReference type="InterPro" id="IPR039426">
    <property type="entry name" value="TonB-dep_rcpt-like"/>
</dbReference>